<dbReference type="RefSeq" id="WP_184638347.1">
    <property type="nucleotide sequence ID" value="NZ_BAABKT010000038.1"/>
</dbReference>
<feature type="transmembrane region" description="Helical" evidence="1">
    <location>
        <begin position="177"/>
        <end position="201"/>
    </location>
</feature>
<keyword evidence="1" id="KW-0472">Membrane</keyword>
<name>A0A841ECB5_9ACTN</name>
<accession>A0A841ECB5</accession>
<evidence type="ECO:0000256" key="1">
    <source>
        <dbReference type="SAM" id="Phobius"/>
    </source>
</evidence>
<feature type="transmembrane region" description="Helical" evidence="1">
    <location>
        <begin position="20"/>
        <end position="40"/>
    </location>
</feature>
<evidence type="ECO:0000313" key="3">
    <source>
        <dbReference type="Proteomes" id="UP000578077"/>
    </source>
</evidence>
<protein>
    <submittedName>
        <fullName evidence="2">ABC-2 type transport system permease protein</fullName>
    </submittedName>
</protein>
<evidence type="ECO:0000313" key="2">
    <source>
        <dbReference type="EMBL" id="MBB6000732.1"/>
    </source>
</evidence>
<proteinExistence type="predicted"/>
<dbReference type="Proteomes" id="UP000578077">
    <property type="component" value="Unassembled WGS sequence"/>
</dbReference>
<keyword evidence="3" id="KW-1185">Reference proteome</keyword>
<feature type="transmembrane region" description="Helical" evidence="1">
    <location>
        <begin position="148"/>
        <end position="170"/>
    </location>
</feature>
<dbReference type="EMBL" id="JACHLY010000001">
    <property type="protein sequence ID" value="MBB6000732.1"/>
    <property type="molecule type" value="Genomic_DNA"/>
</dbReference>
<reference evidence="2 3" key="1">
    <citation type="submission" date="2020-08" db="EMBL/GenBank/DDBJ databases">
        <title>Sequencing the genomes of 1000 actinobacteria strains.</title>
        <authorList>
            <person name="Klenk H.-P."/>
        </authorList>
    </citation>
    <scope>NUCLEOTIDE SEQUENCE [LARGE SCALE GENOMIC DNA]</scope>
    <source>
        <strain evidence="2 3">DSM 44593</strain>
    </source>
</reference>
<dbReference type="AlphaFoldDB" id="A0A841ECB5"/>
<feature type="transmembrane region" description="Helical" evidence="1">
    <location>
        <begin position="107"/>
        <end position="128"/>
    </location>
</feature>
<keyword evidence="1" id="KW-0812">Transmembrane</keyword>
<comment type="caution">
    <text evidence="2">The sequence shown here is derived from an EMBL/GenBank/DDBJ whole genome shotgun (WGS) entry which is preliminary data.</text>
</comment>
<sequence length="258" mass="26012">MNRGILESEVTKIRTLRSAAGALAVMPAVSAGLGAVSGWSVRRAMDDGAAMVRDFDPVSAGVAVTGYSQFALIVFGVVIVTHEHGSGMIRQALTAVPRRGAYYTAKLLAGAGAALVAAVPAVLLGYLATQWGLAAHGAGIGEPGAVAALAGAVAYLVLTAVFSIGVAGLLRSPVASLAVLAPVYFIVSQLLTTIEATAWFAKYLPDQAGMRMFAAGSGQPAAASVEAPLDPAVGGAVLAAWAGAAAVLGYVRLRRLEL</sequence>
<gene>
    <name evidence="2" type="ORF">HNR25_004483</name>
</gene>
<feature type="transmembrane region" description="Helical" evidence="1">
    <location>
        <begin position="60"/>
        <end position="80"/>
    </location>
</feature>
<feature type="transmembrane region" description="Helical" evidence="1">
    <location>
        <begin position="232"/>
        <end position="251"/>
    </location>
</feature>
<organism evidence="2 3">
    <name type="scientific">Streptomonospora salina</name>
    <dbReference type="NCBI Taxonomy" id="104205"/>
    <lineage>
        <taxon>Bacteria</taxon>
        <taxon>Bacillati</taxon>
        <taxon>Actinomycetota</taxon>
        <taxon>Actinomycetes</taxon>
        <taxon>Streptosporangiales</taxon>
        <taxon>Nocardiopsidaceae</taxon>
        <taxon>Streptomonospora</taxon>
    </lineage>
</organism>
<keyword evidence="1" id="KW-1133">Transmembrane helix</keyword>